<comment type="caution">
    <text evidence="7">The sequence shown here is derived from an EMBL/GenBank/DDBJ whole genome shotgun (WGS) entry which is preliminary data.</text>
</comment>
<sequence length="163" mass="17076">MVDTRRRFFLRAQPAPPAQPRPPGALAEGAFLDACTRCGDCATACPTQVIQRGDGGYPVLDFSRNGCELCGDCQRACRAGALPGSTALGGWLAELTLARCLSSRGVECRLCGDACEPRALRFRPGARGVALPQLEAEACTACGHCVGVCPTQALSVRRRPLGG</sequence>
<feature type="domain" description="4Fe-4S ferredoxin-type" evidence="6">
    <location>
        <begin position="28"/>
        <end position="55"/>
    </location>
</feature>
<dbReference type="Proteomes" id="UP001606303">
    <property type="component" value="Unassembled WGS sequence"/>
</dbReference>
<organism evidence="7 8">
    <name type="scientific">Pelomonas baiyunensis</name>
    <dbReference type="NCBI Taxonomy" id="3299026"/>
    <lineage>
        <taxon>Bacteria</taxon>
        <taxon>Pseudomonadati</taxon>
        <taxon>Pseudomonadota</taxon>
        <taxon>Betaproteobacteria</taxon>
        <taxon>Burkholderiales</taxon>
        <taxon>Sphaerotilaceae</taxon>
        <taxon>Roseateles</taxon>
    </lineage>
</organism>
<accession>A0ABW7GU29</accession>
<dbReference type="Pfam" id="PF13187">
    <property type="entry name" value="Fer4_9"/>
    <property type="match status" value="1"/>
</dbReference>
<keyword evidence="4" id="KW-0408">Iron</keyword>
<dbReference type="PROSITE" id="PS00198">
    <property type="entry name" value="4FE4S_FER_1"/>
    <property type="match status" value="2"/>
</dbReference>
<dbReference type="EMBL" id="JBIGIB010000001">
    <property type="protein sequence ID" value="MFG6465324.1"/>
    <property type="molecule type" value="Genomic_DNA"/>
</dbReference>
<keyword evidence="8" id="KW-1185">Reference proteome</keyword>
<evidence type="ECO:0000256" key="5">
    <source>
        <dbReference type="ARBA" id="ARBA00023014"/>
    </source>
</evidence>
<feature type="domain" description="4Fe-4S ferredoxin-type" evidence="6">
    <location>
        <begin position="130"/>
        <end position="159"/>
    </location>
</feature>
<evidence type="ECO:0000256" key="3">
    <source>
        <dbReference type="ARBA" id="ARBA00022737"/>
    </source>
</evidence>
<dbReference type="PROSITE" id="PS51379">
    <property type="entry name" value="4FE4S_FER_2"/>
    <property type="match status" value="3"/>
</dbReference>
<reference evidence="7 8" key="1">
    <citation type="submission" date="2024-08" db="EMBL/GenBank/DDBJ databases">
        <authorList>
            <person name="Lu H."/>
        </authorList>
    </citation>
    <scope>NUCLEOTIDE SEQUENCE [LARGE SCALE GENOMIC DNA]</scope>
    <source>
        <strain evidence="7 8">BYS87W</strain>
    </source>
</reference>
<dbReference type="RefSeq" id="WP_394380634.1">
    <property type="nucleotide sequence ID" value="NZ_JBIGIB010000001.1"/>
</dbReference>
<keyword evidence="5" id="KW-0411">Iron-sulfur</keyword>
<proteinExistence type="predicted"/>
<dbReference type="InterPro" id="IPR017900">
    <property type="entry name" value="4Fe4S_Fe_S_CS"/>
</dbReference>
<evidence type="ECO:0000256" key="1">
    <source>
        <dbReference type="ARBA" id="ARBA00022485"/>
    </source>
</evidence>
<dbReference type="InterPro" id="IPR004496">
    <property type="entry name" value="NapF"/>
</dbReference>
<evidence type="ECO:0000259" key="6">
    <source>
        <dbReference type="PROSITE" id="PS51379"/>
    </source>
</evidence>
<gene>
    <name evidence="7" type="ORF">ACG01O_01745</name>
</gene>
<evidence type="ECO:0000256" key="2">
    <source>
        <dbReference type="ARBA" id="ARBA00022723"/>
    </source>
</evidence>
<dbReference type="Pfam" id="PF12838">
    <property type="entry name" value="Fer4_7"/>
    <property type="match status" value="1"/>
</dbReference>
<keyword evidence="1" id="KW-0004">4Fe-4S</keyword>
<dbReference type="SUPFAM" id="SSF54862">
    <property type="entry name" value="4Fe-4S ferredoxins"/>
    <property type="match status" value="1"/>
</dbReference>
<dbReference type="InterPro" id="IPR017896">
    <property type="entry name" value="4Fe4S_Fe-S-bd"/>
</dbReference>
<name>A0ABW7GU29_9BURK</name>
<evidence type="ECO:0000313" key="8">
    <source>
        <dbReference type="Proteomes" id="UP001606303"/>
    </source>
</evidence>
<protein>
    <submittedName>
        <fullName evidence="7">Ferredoxin-type protein NapF</fullName>
    </submittedName>
</protein>
<dbReference type="CDD" id="cd10564">
    <property type="entry name" value="NapF_like"/>
    <property type="match status" value="1"/>
</dbReference>
<keyword evidence="2" id="KW-0479">Metal-binding</keyword>
<dbReference type="PANTHER" id="PTHR43122">
    <property type="entry name" value="FERREDOXIN SUBUNIT OF PYRUVATE:FLAVODOXIN OXIDOREDUCTASE-RELATED"/>
    <property type="match status" value="1"/>
</dbReference>
<evidence type="ECO:0000256" key="4">
    <source>
        <dbReference type="ARBA" id="ARBA00023004"/>
    </source>
</evidence>
<evidence type="ECO:0000313" key="7">
    <source>
        <dbReference type="EMBL" id="MFG6465324.1"/>
    </source>
</evidence>
<dbReference type="PANTHER" id="PTHR43122:SF1">
    <property type="entry name" value="IRON-SULFUR-BINDING PROTEIN"/>
    <property type="match status" value="1"/>
</dbReference>
<keyword evidence="3" id="KW-0677">Repeat</keyword>
<dbReference type="Gene3D" id="3.30.70.20">
    <property type="match status" value="2"/>
</dbReference>
<feature type="domain" description="4Fe-4S ferredoxin-type" evidence="6">
    <location>
        <begin position="56"/>
        <end position="87"/>
    </location>
</feature>